<evidence type="ECO:0000256" key="1">
    <source>
        <dbReference type="ARBA" id="ARBA00001933"/>
    </source>
</evidence>
<dbReference type="Pfam" id="PF00155">
    <property type="entry name" value="Aminotran_1_2"/>
    <property type="match status" value="1"/>
</dbReference>
<keyword evidence="6" id="KW-1185">Reference proteome</keyword>
<reference evidence="6" key="1">
    <citation type="journal article" date="2019" name="Int. J. Syst. Evol. Microbiol.">
        <title>The Global Catalogue of Microorganisms (GCM) 10K type strain sequencing project: providing services to taxonomists for standard genome sequencing and annotation.</title>
        <authorList>
            <consortium name="The Broad Institute Genomics Platform"/>
            <consortium name="The Broad Institute Genome Sequencing Center for Infectious Disease"/>
            <person name="Wu L."/>
            <person name="Ma J."/>
        </authorList>
    </citation>
    <scope>NUCLEOTIDE SEQUENCE [LARGE SCALE GENOMIC DNA]</scope>
    <source>
        <strain evidence="6">CCUG 61697</strain>
    </source>
</reference>
<dbReference type="Gene3D" id="3.90.1150.10">
    <property type="entry name" value="Aspartate Aminotransferase, domain 1"/>
    <property type="match status" value="1"/>
</dbReference>
<dbReference type="RefSeq" id="WP_379084661.1">
    <property type="nucleotide sequence ID" value="NZ_JBHTJO010000001.1"/>
</dbReference>
<proteinExistence type="predicted"/>
<evidence type="ECO:0000313" key="6">
    <source>
        <dbReference type="Proteomes" id="UP001597102"/>
    </source>
</evidence>
<protein>
    <submittedName>
        <fullName evidence="5">Aminotransferase class I/II-fold pyridoxal phosphate-dependent enzyme</fullName>
    </submittedName>
</protein>
<sequence length="405" mass="43109">MASPTSIPTLAELDRLVASPFQKLSALLDGIAPGAEPINFSLGEPQGALPEFVAPVLNETMADFTRYPPIRGTADLRSAIATWLGQRYPTLKGEIGADTHVLALNGSREGLFSAIFPARARRADVETPAVLIPNPFYQAYAAAAVAGGAEPVFLDSEAETGFLPDLDALSDDLLDRTIVLYLCSPSNPQGAVADGAYWEKAVKLARKHDFLLFADECYSEIYTEEPPEGALEVAFAANGGFSNVLSFNSLSKRSGLPGLRSGFIAGDSEFLASFGRFRNVACPQTPLPLQAVATTAWADEAHVAAGRRIYAENFDVADEILGDCFGYQRPQGGFFLWLDMSAAGGGEAAAKTLWKVCGVKVLPGGYLAREDFNGRNPGQDHVRVALVHGPAVTREGLARIVTTLG</sequence>
<feature type="domain" description="Aminotransferase class I/classII large" evidence="4">
    <location>
        <begin position="37"/>
        <end position="388"/>
    </location>
</feature>
<dbReference type="InterPro" id="IPR015422">
    <property type="entry name" value="PyrdxlP-dep_Trfase_small"/>
</dbReference>
<evidence type="ECO:0000313" key="5">
    <source>
        <dbReference type="EMBL" id="MFD0985766.1"/>
    </source>
</evidence>
<dbReference type="InterPro" id="IPR015424">
    <property type="entry name" value="PyrdxlP-dep_Trfase"/>
</dbReference>
<dbReference type="PANTHER" id="PTHR42832">
    <property type="entry name" value="AMINO ACID AMINOTRANSFERASE"/>
    <property type="match status" value="1"/>
</dbReference>
<evidence type="ECO:0000256" key="2">
    <source>
        <dbReference type="ARBA" id="ARBA00022576"/>
    </source>
</evidence>
<comment type="caution">
    <text evidence="5">The sequence shown here is derived from an EMBL/GenBank/DDBJ whole genome shotgun (WGS) entry which is preliminary data.</text>
</comment>
<dbReference type="InterPro" id="IPR050881">
    <property type="entry name" value="LL-DAP_aminotransferase"/>
</dbReference>
<gene>
    <name evidence="5" type="ORF">ACFQ2F_01490</name>
</gene>
<keyword evidence="3" id="KW-0808">Transferase</keyword>
<dbReference type="GO" id="GO:0008483">
    <property type="term" value="F:transaminase activity"/>
    <property type="evidence" value="ECO:0007669"/>
    <property type="project" value="UniProtKB-KW"/>
</dbReference>
<dbReference type="EMBL" id="JBHTJO010000001">
    <property type="protein sequence ID" value="MFD0985766.1"/>
    <property type="molecule type" value="Genomic_DNA"/>
</dbReference>
<evidence type="ECO:0000259" key="4">
    <source>
        <dbReference type="Pfam" id="PF00155"/>
    </source>
</evidence>
<accession>A0ABW3J6Q9</accession>
<comment type="cofactor">
    <cofactor evidence="1">
        <name>pyridoxal 5'-phosphate</name>
        <dbReference type="ChEBI" id="CHEBI:597326"/>
    </cofactor>
</comment>
<dbReference type="CDD" id="cd00609">
    <property type="entry name" value="AAT_like"/>
    <property type="match status" value="1"/>
</dbReference>
<dbReference type="InterPro" id="IPR004839">
    <property type="entry name" value="Aminotransferase_I/II_large"/>
</dbReference>
<keyword evidence="2 5" id="KW-0032">Aminotransferase</keyword>
<dbReference type="InterPro" id="IPR015421">
    <property type="entry name" value="PyrdxlP-dep_Trfase_major"/>
</dbReference>
<dbReference type="Gene3D" id="3.40.640.10">
    <property type="entry name" value="Type I PLP-dependent aspartate aminotransferase-like (Major domain)"/>
    <property type="match status" value="1"/>
</dbReference>
<dbReference type="PANTHER" id="PTHR42832:SF3">
    <property type="entry name" value="L-GLUTAMINE--4-(METHYLSULFANYL)-2-OXOBUTANOATE AMINOTRANSFERASE"/>
    <property type="match status" value="1"/>
</dbReference>
<dbReference type="Proteomes" id="UP001597102">
    <property type="component" value="Unassembled WGS sequence"/>
</dbReference>
<evidence type="ECO:0000256" key="3">
    <source>
        <dbReference type="ARBA" id="ARBA00022679"/>
    </source>
</evidence>
<dbReference type="SUPFAM" id="SSF53383">
    <property type="entry name" value="PLP-dependent transferases"/>
    <property type="match status" value="1"/>
</dbReference>
<organism evidence="5 6">
    <name type="scientific">Methyloligella solikamskensis</name>
    <dbReference type="NCBI Taxonomy" id="1177756"/>
    <lineage>
        <taxon>Bacteria</taxon>
        <taxon>Pseudomonadati</taxon>
        <taxon>Pseudomonadota</taxon>
        <taxon>Alphaproteobacteria</taxon>
        <taxon>Hyphomicrobiales</taxon>
        <taxon>Hyphomicrobiaceae</taxon>
        <taxon>Methyloligella</taxon>
    </lineage>
</organism>
<name>A0ABW3J6Q9_9HYPH</name>